<reference evidence="1" key="2">
    <citation type="submission" date="2020-11" db="EMBL/GenBank/DDBJ databases">
        <authorList>
            <person name="McCartney M.A."/>
            <person name="Auch B."/>
            <person name="Kono T."/>
            <person name="Mallez S."/>
            <person name="Becker A."/>
            <person name="Gohl D.M."/>
            <person name="Silverstein K.A.T."/>
            <person name="Koren S."/>
            <person name="Bechman K.B."/>
            <person name="Herman A."/>
            <person name="Abrahante J.E."/>
            <person name="Garbe J."/>
        </authorList>
    </citation>
    <scope>NUCLEOTIDE SEQUENCE</scope>
    <source>
        <strain evidence="1">Duluth1</strain>
        <tissue evidence="1">Whole animal</tissue>
    </source>
</reference>
<reference evidence="1" key="1">
    <citation type="journal article" date="2019" name="bioRxiv">
        <title>The Genome of the Zebra Mussel, Dreissena polymorpha: A Resource for Invasive Species Research.</title>
        <authorList>
            <person name="McCartney M.A."/>
            <person name="Auch B."/>
            <person name="Kono T."/>
            <person name="Mallez S."/>
            <person name="Zhang Y."/>
            <person name="Obille A."/>
            <person name="Becker A."/>
            <person name="Abrahante J.E."/>
            <person name="Garbe J."/>
            <person name="Badalamenti J.P."/>
            <person name="Herman A."/>
            <person name="Mangelson H."/>
            <person name="Liachko I."/>
            <person name="Sullivan S."/>
            <person name="Sone E.D."/>
            <person name="Koren S."/>
            <person name="Silverstein K.A.T."/>
            <person name="Beckman K.B."/>
            <person name="Gohl D.M."/>
        </authorList>
    </citation>
    <scope>NUCLEOTIDE SEQUENCE</scope>
    <source>
        <strain evidence="1">Duluth1</strain>
        <tissue evidence="1">Whole animal</tissue>
    </source>
</reference>
<keyword evidence="2" id="KW-1185">Reference proteome</keyword>
<accession>A0A9D4KGH4</accession>
<evidence type="ECO:0000313" key="1">
    <source>
        <dbReference type="EMBL" id="KAH3839452.1"/>
    </source>
</evidence>
<proteinExistence type="predicted"/>
<name>A0A9D4KGH4_DREPO</name>
<dbReference type="AlphaFoldDB" id="A0A9D4KGH4"/>
<protein>
    <submittedName>
        <fullName evidence="1">Uncharacterized protein</fullName>
    </submittedName>
</protein>
<evidence type="ECO:0000313" key="2">
    <source>
        <dbReference type="Proteomes" id="UP000828390"/>
    </source>
</evidence>
<comment type="caution">
    <text evidence="1">The sequence shown here is derived from an EMBL/GenBank/DDBJ whole genome shotgun (WGS) entry which is preliminary data.</text>
</comment>
<organism evidence="1 2">
    <name type="scientific">Dreissena polymorpha</name>
    <name type="common">Zebra mussel</name>
    <name type="synonym">Mytilus polymorpha</name>
    <dbReference type="NCBI Taxonomy" id="45954"/>
    <lineage>
        <taxon>Eukaryota</taxon>
        <taxon>Metazoa</taxon>
        <taxon>Spiralia</taxon>
        <taxon>Lophotrochozoa</taxon>
        <taxon>Mollusca</taxon>
        <taxon>Bivalvia</taxon>
        <taxon>Autobranchia</taxon>
        <taxon>Heteroconchia</taxon>
        <taxon>Euheterodonta</taxon>
        <taxon>Imparidentia</taxon>
        <taxon>Neoheterodontei</taxon>
        <taxon>Myida</taxon>
        <taxon>Dreissenoidea</taxon>
        <taxon>Dreissenidae</taxon>
        <taxon>Dreissena</taxon>
    </lineage>
</organism>
<sequence length="72" mass="8074">MMDYPPPDKRARTDYSSCLVCQIDNGDKLIQPELNNNPSMEGIQLIDNISRLNKSINDKGHVLRIINSSASD</sequence>
<gene>
    <name evidence="1" type="ORF">DPMN_112883</name>
</gene>
<dbReference type="EMBL" id="JAIWYP010000004">
    <property type="protein sequence ID" value="KAH3839452.1"/>
    <property type="molecule type" value="Genomic_DNA"/>
</dbReference>
<dbReference type="Proteomes" id="UP000828390">
    <property type="component" value="Unassembled WGS sequence"/>
</dbReference>